<feature type="region of interest" description="Disordered" evidence="1">
    <location>
        <begin position="1"/>
        <end position="32"/>
    </location>
</feature>
<dbReference type="OrthoDB" id="3269202at2759"/>
<sequence>MTTYYTPSPHSSMHGHQPGMYSGSHQSYGNGYLSPQPQYGNSYGHGAPVVVAPSSGSRHHVSTICIKYLISSLTQSNQHGSHRRHGHSRPRPHHHHHHRTLGERILGWFGIRRHRSSHRRSPKGWSFFGNNRHRARYIDARTGLEVDRQGRPVYKV</sequence>
<dbReference type="Proteomes" id="UP000054166">
    <property type="component" value="Unassembled WGS sequence"/>
</dbReference>
<feature type="compositionally biased region" description="Polar residues" evidence="1">
    <location>
        <begin position="1"/>
        <end position="11"/>
    </location>
</feature>
<organism evidence="2 3">
    <name type="scientific">Piloderma croceum (strain F 1598)</name>
    <dbReference type="NCBI Taxonomy" id="765440"/>
    <lineage>
        <taxon>Eukaryota</taxon>
        <taxon>Fungi</taxon>
        <taxon>Dikarya</taxon>
        <taxon>Basidiomycota</taxon>
        <taxon>Agaricomycotina</taxon>
        <taxon>Agaricomycetes</taxon>
        <taxon>Agaricomycetidae</taxon>
        <taxon>Atheliales</taxon>
        <taxon>Atheliaceae</taxon>
        <taxon>Piloderma</taxon>
    </lineage>
</organism>
<dbReference type="InParanoid" id="A0A0C3CM26"/>
<evidence type="ECO:0000256" key="1">
    <source>
        <dbReference type="SAM" id="MobiDB-lite"/>
    </source>
</evidence>
<accession>A0A0C3CM26</accession>
<feature type="region of interest" description="Disordered" evidence="1">
    <location>
        <begin position="75"/>
        <end position="100"/>
    </location>
</feature>
<name>A0A0C3CM26_PILCF</name>
<proteinExistence type="predicted"/>
<feature type="compositionally biased region" description="Polar residues" evidence="1">
    <location>
        <begin position="23"/>
        <end position="32"/>
    </location>
</feature>
<gene>
    <name evidence="2" type="ORF">PILCRDRAFT_143929</name>
</gene>
<protein>
    <submittedName>
        <fullName evidence="2">Uncharacterized protein</fullName>
    </submittedName>
</protein>
<evidence type="ECO:0000313" key="2">
    <source>
        <dbReference type="EMBL" id="KIM90717.1"/>
    </source>
</evidence>
<keyword evidence="3" id="KW-1185">Reference proteome</keyword>
<reference evidence="3" key="2">
    <citation type="submission" date="2015-01" db="EMBL/GenBank/DDBJ databases">
        <title>Evolutionary Origins and Diversification of the Mycorrhizal Mutualists.</title>
        <authorList>
            <consortium name="DOE Joint Genome Institute"/>
            <consortium name="Mycorrhizal Genomics Consortium"/>
            <person name="Kohler A."/>
            <person name="Kuo A."/>
            <person name="Nagy L.G."/>
            <person name="Floudas D."/>
            <person name="Copeland A."/>
            <person name="Barry K.W."/>
            <person name="Cichocki N."/>
            <person name="Veneault-Fourrey C."/>
            <person name="LaButti K."/>
            <person name="Lindquist E.A."/>
            <person name="Lipzen A."/>
            <person name="Lundell T."/>
            <person name="Morin E."/>
            <person name="Murat C."/>
            <person name="Riley R."/>
            <person name="Ohm R."/>
            <person name="Sun H."/>
            <person name="Tunlid A."/>
            <person name="Henrissat B."/>
            <person name="Grigoriev I.V."/>
            <person name="Hibbett D.S."/>
            <person name="Martin F."/>
        </authorList>
    </citation>
    <scope>NUCLEOTIDE SEQUENCE [LARGE SCALE GENOMIC DNA]</scope>
    <source>
        <strain evidence="3">F 1598</strain>
    </source>
</reference>
<dbReference type="EMBL" id="KN832972">
    <property type="protein sequence ID" value="KIM90717.1"/>
    <property type="molecule type" value="Genomic_DNA"/>
</dbReference>
<feature type="compositionally biased region" description="Basic residues" evidence="1">
    <location>
        <begin position="80"/>
        <end position="99"/>
    </location>
</feature>
<reference evidence="2 3" key="1">
    <citation type="submission" date="2014-04" db="EMBL/GenBank/DDBJ databases">
        <authorList>
            <consortium name="DOE Joint Genome Institute"/>
            <person name="Kuo A."/>
            <person name="Tarkka M."/>
            <person name="Buscot F."/>
            <person name="Kohler A."/>
            <person name="Nagy L.G."/>
            <person name="Floudas D."/>
            <person name="Copeland A."/>
            <person name="Barry K.W."/>
            <person name="Cichocki N."/>
            <person name="Veneault-Fourrey C."/>
            <person name="LaButti K."/>
            <person name="Lindquist E.A."/>
            <person name="Lipzen A."/>
            <person name="Lundell T."/>
            <person name="Morin E."/>
            <person name="Murat C."/>
            <person name="Sun H."/>
            <person name="Tunlid A."/>
            <person name="Henrissat B."/>
            <person name="Grigoriev I.V."/>
            <person name="Hibbett D.S."/>
            <person name="Martin F."/>
            <person name="Nordberg H.P."/>
            <person name="Cantor M.N."/>
            <person name="Hua S.X."/>
        </authorList>
    </citation>
    <scope>NUCLEOTIDE SEQUENCE [LARGE SCALE GENOMIC DNA]</scope>
    <source>
        <strain evidence="2 3">F 1598</strain>
    </source>
</reference>
<dbReference type="AlphaFoldDB" id="A0A0C3CM26"/>
<dbReference type="HOGENOM" id="CLU_148156_0_0_1"/>
<evidence type="ECO:0000313" key="3">
    <source>
        <dbReference type="Proteomes" id="UP000054166"/>
    </source>
</evidence>